<dbReference type="Proteomes" id="UP000249464">
    <property type="component" value="Unassembled WGS sequence"/>
</dbReference>
<dbReference type="PANTHER" id="PTHR12941">
    <property type="entry name" value="ER MEMBRANE PROTEIN COMPLEX"/>
    <property type="match status" value="1"/>
</dbReference>
<dbReference type="PANTHER" id="PTHR12941:SF10">
    <property type="entry name" value="ER MEMBRANE PROTEIN COMPLEX SUBUNIT 8_9 HOMOLOG"/>
    <property type="match status" value="1"/>
</dbReference>
<dbReference type="CDD" id="cd08060">
    <property type="entry name" value="MPN_UPF0172"/>
    <property type="match status" value="1"/>
</dbReference>
<dbReference type="InterPro" id="IPR005366">
    <property type="entry name" value="EMC8/9"/>
</dbReference>
<dbReference type="PROSITE" id="PS50249">
    <property type="entry name" value="MPN"/>
    <property type="match status" value="1"/>
</dbReference>
<dbReference type="GO" id="GO:0072546">
    <property type="term" value="C:EMC complex"/>
    <property type="evidence" value="ECO:0007669"/>
    <property type="project" value="InterPro"/>
</dbReference>
<dbReference type="AlphaFoldDB" id="A0A2X0LXI8"/>
<reference evidence="3 4" key="1">
    <citation type="submission" date="2016-11" db="EMBL/GenBank/DDBJ databases">
        <authorList>
            <person name="Jaros S."/>
            <person name="Januszkiewicz K."/>
            <person name="Wedrychowicz H."/>
        </authorList>
    </citation>
    <scope>NUCLEOTIDE SEQUENCE [LARGE SCALE GENOMIC DNA]</scope>
</reference>
<keyword evidence="4" id="KW-1185">Reference proteome</keyword>
<gene>
    <name evidence="3" type="primary">BQ5605_C015g08009</name>
    <name evidence="3" type="ORF">BQ5605_C015G08009</name>
</gene>
<sequence>MAPSTVTSSAGSSTSTPTSYTLSPLAYLKLVLHASKYTSCSVCGLLVGSTSSSSSSALTTITDIIPLLHQWTTLSPMMEAALQMADLHLQSKRTETTFVGLYLANSRLSDLSIPPTLQLVADKLRSRFPSAVVLVVDNEHLDSTTQLPLLAHTYSPSSKSYTPLPPSSSSSSLILSDPSILSTTLTRVQQGDSTLIGDFDDHLADPSVDWLTNPRVSL</sequence>
<evidence type="ECO:0000256" key="1">
    <source>
        <dbReference type="ARBA" id="ARBA00007461"/>
    </source>
</evidence>
<dbReference type="InterPro" id="IPR037518">
    <property type="entry name" value="MPN"/>
</dbReference>
<evidence type="ECO:0000313" key="3">
    <source>
        <dbReference type="EMBL" id="SGY18214.1"/>
    </source>
</evidence>
<organism evidence="3 4">
    <name type="scientific">Microbotryum silenes-dioicae</name>
    <dbReference type="NCBI Taxonomy" id="796604"/>
    <lineage>
        <taxon>Eukaryota</taxon>
        <taxon>Fungi</taxon>
        <taxon>Dikarya</taxon>
        <taxon>Basidiomycota</taxon>
        <taxon>Pucciniomycotina</taxon>
        <taxon>Microbotryomycetes</taxon>
        <taxon>Microbotryales</taxon>
        <taxon>Microbotryaceae</taxon>
        <taxon>Microbotryum</taxon>
    </lineage>
</organism>
<dbReference type="Pfam" id="PF03665">
    <property type="entry name" value="UPF0172"/>
    <property type="match status" value="1"/>
</dbReference>
<evidence type="ECO:0000259" key="2">
    <source>
        <dbReference type="PROSITE" id="PS50249"/>
    </source>
</evidence>
<feature type="domain" description="MPN" evidence="2">
    <location>
        <begin position="20"/>
        <end position="158"/>
    </location>
</feature>
<dbReference type="STRING" id="796604.A0A2X0LXI8"/>
<name>A0A2X0LXI8_9BASI</name>
<accession>A0A2X0LXI8</accession>
<comment type="similarity">
    <text evidence="1">Belongs to the EMC8/EMC9 family.</text>
</comment>
<proteinExistence type="inferred from homology"/>
<dbReference type="Gene3D" id="3.40.140.10">
    <property type="entry name" value="Cytidine Deaminase, domain 2"/>
    <property type="match status" value="1"/>
</dbReference>
<dbReference type="EMBL" id="FQNC01000015">
    <property type="protein sequence ID" value="SGY18214.1"/>
    <property type="molecule type" value="Genomic_DNA"/>
</dbReference>
<protein>
    <submittedName>
        <fullName evidence="3">BQ5605_C015g08009 protein</fullName>
    </submittedName>
</protein>
<evidence type="ECO:0000313" key="4">
    <source>
        <dbReference type="Proteomes" id="UP000249464"/>
    </source>
</evidence>